<evidence type="ECO:0000313" key="2">
    <source>
        <dbReference type="EMBL" id="MBS7525786.1"/>
    </source>
</evidence>
<gene>
    <name evidence="2" type="ORF">KHM83_03740</name>
</gene>
<proteinExistence type="predicted"/>
<keyword evidence="2" id="KW-0966">Cell projection</keyword>
<keyword evidence="2" id="KW-0282">Flagellum</keyword>
<feature type="region of interest" description="Disordered" evidence="1">
    <location>
        <begin position="1"/>
        <end position="54"/>
    </location>
</feature>
<dbReference type="PANTHER" id="PTHR37166:SF1">
    <property type="entry name" value="PROTEIN FLAG"/>
    <property type="match status" value="1"/>
</dbReference>
<dbReference type="InterPro" id="IPR035924">
    <property type="entry name" value="FlaG-like_sf"/>
</dbReference>
<evidence type="ECO:0000313" key="3">
    <source>
        <dbReference type="Proteomes" id="UP000746471"/>
    </source>
</evidence>
<dbReference type="InterPro" id="IPR005186">
    <property type="entry name" value="FlaG"/>
</dbReference>
<name>A0ABS5PN45_9FIRM</name>
<sequence>MKINGISTAQSMSTEAISKDSRAVSPTENANIESVNPSADSMMPIKVSGNEDGGINEDLLQKSVDQANKNLQQYNRFIEREVHEVTHTVMYKLVDSTTNEVISEFPPKKIEDMIAKMWELAGLFVDEKA</sequence>
<accession>A0ABS5PN45</accession>
<feature type="compositionally biased region" description="Polar residues" evidence="1">
    <location>
        <begin position="1"/>
        <end position="16"/>
    </location>
</feature>
<dbReference type="Pfam" id="PF03646">
    <property type="entry name" value="FlaG"/>
    <property type="match status" value="1"/>
</dbReference>
<protein>
    <submittedName>
        <fullName evidence="2">Flagellar protein FlaG</fullName>
    </submittedName>
</protein>
<dbReference type="RefSeq" id="WP_213235572.1">
    <property type="nucleotide sequence ID" value="NZ_JAHBCL010000005.1"/>
</dbReference>
<feature type="compositionally biased region" description="Polar residues" evidence="1">
    <location>
        <begin position="24"/>
        <end position="39"/>
    </location>
</feature>
<organism evidence="2 3">
    <name type="scientific">Fusibacter paucivorans</name>
    <dbReference type="NCBI Taxonomy" id="76009"/>
    <lineage>
        <taxon>Bacteria</taxon>
        <taxon>Bacillati</taxon>
        <taxon>Bacillota</taxon>
        <taxon>Clostridia</taxon>
        <taxon>Eubacteriales</taxon>
        <taxon>Eubacteriales Family XII. Incertae Sedis</taxon>
        <taxon>Fusibacter</taxon>
    </lineage>
</organism>
<dbReference type="PANTHER" id="PTHR37166">
    <property type="entry name" value="PROTEIN FLAG"/>
    <property type="match status" value="1"/>
</dbReference>
<keyword evidence="2" id="KW-0969">Cilium</keyword>
<reference evidence="2 3" key="1">
    <citation type="submission" date="2021-05" db="EMBL/GenBank/DDBJ databases">
        <title>Fusibacter ferrireducens sp. nov., an anaerobic, sulfur- and Fe-reducing bacterium isolated from the mangrove sediment.</title>
        <authorList>
            <person name="Qiu D."/>
        </authorList>
    </citation>
    <scope>NUCLEOTIDE SEQUENCE [LARGE SCALE GENOMIC DNA]</scope>
    <source>
        <strain evidence="2 3">DSM 12116</strain>
    </source>
</reference>
<dbReference type="Proteomes" id="UP000746471">
    <property type="component" value="Unassembled WGS sequence"/>
</dbReference>
<dbReference type="SUPFAM" id="SSF160214">
    <property type="entry name" value="FlaG-like"/>
    <property type="match status" value="1"/>
</dbReference>
<dbReference type="Gene3D" id="3.30.160.170">
    <property type="entry name" value="FlaG-like"/>
    <property type="match status" value="1"/>
</dbReference>
<dbReference type="EMBL" id="JAHBCL010000005">
    <property type="protein sequence ID" value="MBS7525786.1"/>
    <property type="molecule type" value="Genomic_DNA"/>
</dbReference>
<comment type="caution">
    <text evidence="2">The sequence shown here is derived from an EMBL/GenBank/DDBJ whole genome shotgun (WGS) entry which is preliminary data.</text>
</comment>
<keyword evidence="3" id="KW-1185">Reference proteome</keyword>
<evidence type="ECO:0000256" key="1">
    <source>
        <dbReference type="SAM" id="MobiDB-lite"/>
    </source>
</evidence>